<organism evidence="4 5">
    <name type="scientific">Tetrapisispora phaffii (strain ATCC 24235 / CBS 4417 / NBRC 1672 / NRRL Y-8282 / UCD 70-5)</name>
    <name type="common">Yeast</name>
    <name type="synonym">Fabospora phaffii</name>
    <dbReference type="NCBI Taxonomy" id="1071381"/>
    <lineage>
        <taxon>Eukaryota</taxon>
        <taxon>Fungi</taxon>
        <taxon>Dikarya</taxon>
        <taxon>Ascomycota</taxon>
        <taxon>Saccharomycotina</taxon>
        <taxon>Saccharomycetes</taxon>
        <taxon>Saccharomycetales</taxon>
        <taxon>Saccharomycetaceae</taxon>
        <taxon>Tetrapisispora</taxon>
    </lineage>
</organism>
<feature type="compositionally biased region" description="Polar residues" evidence="1">
    <location>
        <begin position="318"/>
        <end position="334"/>
    </location>
</feature>
<evidence type="ECO:0000256" key="1">
    <source>
        <dbReference type="SAM" id="MobiDB-lite"/>
    </source>
</evidence>
<dbReference type="OrthoDB" id="4070717at2759"/>
<feature type="compositionally biased region" description="Low complexity" evidence="1">
    <location>
        <begin position="236"/>
        <end position="246"/>
    </location>
</feature>
<keyword evidence="5" id="KW-1185">Reference proteome</keyword>
<evidence type="ECO:0000256" key="3">
    <source>
        <dbReference type="SAM" id="SignalP"/>
    </source>
</evidence>
<dbReference type="OMA" id="CEDERIS"/>
<dbReference type="EMBL" id="HE612861">
    <property type="protein sequence ID" value="CCE63801.1"/>
    <property type="molecule type" value="Genomic_DNA"/>
</dbReference>
<dbReference type="AlphaFoldDB" id="G8BUL5"/>
<keyword evidence="2" id="KW-0812">Transmembrane</keyword>
<feature type="region of interest" description="Disordered" evidence="1">
    <location>
        <begin position="146"/>
        <end position="261"/>
    </location>
</feature>
<feature type="signal peptide" evidence="3">
    <location>
        <begin position="1"/>
        <end position="21"/>
    </location>
</feature>
<dbReference type="GeneID" id="11535633"/>
<reference evidence="4 5" key="1">
    <citation type="journal article" date="2011" name="Proc. Natl. Acad. Sci. U.S.A.">
        <title>Evolutionary erosion of yeast sex chromosomes by mating-type switching accidents.</title>
        <authorList>
            <person name="Gordon J.L."/>
            <person name="Armisen D."/>
            <person name="Proux-Wera E."/>
            <person name="Oheigeartaigh S.S."/>
            <person name="Byrne K.P."/>
            <person name="Wolfe K.H."/>
        </authorList>
    </citation>
    <scope>NUCLEOTIDE SEQUENCE [LARGE SCALE GENOMIC DNA]</scope>
    <source>
        <strain evidence="5">ATCC 24235 / CBS 4417 / NBRC 1672 / NRRL Y-8282 / UCD 70-5</strain>
    </source>
</reference>
<feature type="chain" id="PRO_5003508707" evidence="3">
    <location>
        <begin position="22"/>
        <end position="400"/>
    </location>
</feature>
<name>G8BUL5_TETPH</name>
<evidence type="ECO:0000313" key="4">
    <source>
        <dbReference type="EMBL" id="CCE63801.1"/>
    </source>
</evidence>
<evidence type="ECO:0000256" key="2">
    <source>
        <dbReference type="SAM" id="Phobius"/>
    </source>
</evidence>
<keyword evidence="2" id="KW-1133">Transmembrane helix</keyword>
<dbReference type="eggNOG" id="ENOG502SC0R">
    <property type="taxonomic scope" value="Eukaryota"/>
</dbReference>
<feature type="region of interest" description="Disordered" evidence="1">
    <location>
        <begin position="318"/>
        <end position="342"/>
    </location>
</feature>
<feature type="compositionally biased region" description="Low complexity" evidence="1">
    <location>
        <begin position="198"/>
        <end position="217"/>
    </location>
</feature>
<feature type="compositionally biased region" description="Low complexity" evidence="1">
    <location>
        <begin position="155"/>
        <end position="190"/>
    </location>
</feature>
<dbReference type="RefSeq" id="XP_003686235.1">
    <property type="nucleotide sequence ID" value="XM_003686187.1"/>
</dbReference>
<accession>G8BUL5</accession>
<feature type="transmembrane region" description="Helical" evidence="2">
    <location>
        <begin position="379"/>
        <end position="399"/>
    </location>
</feature>
<sequence length="400" mass="44273">MIFNKYVQAIVLAAFVSGAYAQDYLVTLNADSNSDTVGFEINSNDDLGRNPLVVHLDKSNLSPEMLEKLGSVPNIVFADLPDLPQFVNLREYISKDDNGLQELLKGIVPESKNIDWNNVQNNQKYQELEGVFNEFLNDSVDSNKMKWRKKKYESSESSDYEPTYTSKYKPSYSSEYETSKSTHYPTSHSSPHTKEKSSSTTYPHSSSKESSTSRHSSNVNPTSHTSESYHSDKTHTTTSHVTTTHVSTEEKKTTEQKTITTAHTTKVPVTKTTEKETTLTKSITKNGTTKEIVVTTKVPVTTTYKSISTIHEQSNNTLTKTTTSCPEKSSSTGEVISKTKKSTTATPTMINYPQPSIAINGNITNITGGGEEFNNSNSYFNLSISFLIASVIVSLFVAIP</sequence>
<dbReference type="KEGG" id="tpf:TPHA_0F03200"/>
<dbReference type="HOGENOM" id="CLU_689241_0_0_1"/>
<keyword evidence="2" id="KW-0472">Membrane</keyword>
<proteinExistence type="predicted"/>
<evidence type="ECO:0000313" key="5">
    <source>
        <dbReference type="Proteomes" id="UP000005666"/>
    </source>
</evidence>
<dbReference type="Proteomes" id="UP000005666">
    <property type="component" value="Chromosome 6"/>
</dbReference>
<gene>
    <name evidence="4" type="primary">TPHA0F03200</name>
    <name evidence="4" type="ordered locus">TPHA_0F03200</name>
</gene>
<protein>
    <submittedName>
        <fullName evidence="4">Uncharacterized protein</fullName>
    </submittedName>
</protein>
<keyword evidence="3" id="KW-0732">Signal</keyword>